<name>A0A1X7TA17_AMPQE</name>
<protein>
    <submittedName>
        <fullName evidence="1">Uncharacterized protein</fullName>
    </submittedName>
</protein>
<sequence length="53" mass="5734">GSFCVFSCNGILQHFKTQICIAMAIPTKRPQLDPVDACNTNRKNLVSPGSITP</sequence>
<proteinExistence type="predicted"/>
<dbReference type="EnsemblMetazoa" id="Aqu2.1.11401_001">
    <property type="protein sequence ID" value="Aqu2.1.11401_001"/>
    <property type="gene ID" value="Aqu2.1.11401"/>
</dbReference>
<reference evidence="1" key="1">
    <citation type="submission" date="2017-05" db="UniProtKB">
        <authorList>
            <consortium name="EnsemblMetazoa"/>
        </authorList>
    </citation>
    <scope>IDENTIFICATION</scope>
</reference>
<accession>A0A1X7TA17</accession>
<evidence type="ECO:0000313" key="1">
    <source>
        <dbReference type="EnsemblMetazoa" id="Aqu2.1.11401_001"/>
    </source>
</evidence>
<dbReference type="AlphaFoldDB" id="A0A1X7TA17"/>
<organism evidence="1">
    <name type="scientific">Amphimedon queenslandica</name>
    <name type="common">Sponge</name>
    <dbReference type="NCBI Taxonomy" id="400682"/>
    <lineage>
        <taxon>Eukaryota</taxon>
        <taxon>Metazoa</taxon>
        <taxon>Porifera</taxon>
        <taxon>Demospongiae</taxon>
        <taxon>Heteroscleromorpha</taxon>
        <taxon>Haplosclerida</taxon>
        <taxon>Niphatidae</taxon>
        <taxon>Amphimedon</taxon>
    </lineage>
</organism>
<dbReference type="InParanoid" id="A0A1X7TA17"/>